<protein>
    <recommendedName>
        <fullName evidence="4">Mitochondrial chaperone BCS1-like ATPase lid domain-containing protein</fullName>
    </recommendedName>
</protein>
<feature type="region of interest" description="Disordered" evidence="3">
    <location>
        <begin position="265"/>
        <end position="357"/>
    </location>
</feature>
<feature type="compositionally biased region" description="Low complexity" evidence="3">
    <location>
        <begin position="320"/>
        <end position="333"/>
    </location>
</feature>
<keyword evidence="6" id="KW-1185">Reference proteome</keyword>
<dbReference type="InterPro" id="IPR057495">
    <property type="entry name" value="AAA_lid_BCS1"/>
</dbReference>
<evidence type="ECO:0000256" key="1">
    <source>
        <dbReference type="ARBA" id="ARBA00022741"/>
    </source>
</evidence>
<dbReference type="OrthoDB" id="10251412at2759"/>
<accession>J0CX52</accession>
<name>J0CX52_AURST</name>
<dbReference type="GO" id="GO:0005524">
    <property type="term" value="F:ATP binding"/>
    <property type="evidence" value="ECO:0007669"/>
    <property type="project" value="UniProtKB-KW"/>
</dbReference>
<evidence type="ECO:0000259" key="4">
    <source>
        <dbReference type="Pfam" id="PF25426"/>
    </source>
</evidence>
<dbReference type="Proteomes" id="UP000006514">
    <property type="component" value="Unassembled WGS sequence"/>
</dbReference>
<dbReference type="Pfam" id="PF25426">
    <property type="entry name" value="AAA_lid_BCS1"/>
    <property type="match status" value="1"/>
</dbReference>
<feature type="region of interest" description="Disordered" evidence="3">
    <location>
        <begin position="1"/>
        <end position="25"/>
    </location>
</feature>
<feature type="domain" description="Mitochondrial chaperone BCS1-like ATPase lid" evidence="4">
    <location>
        <begin position="209"/>
        <end position="249"/>
    </location>
</feature>
<feature type="compositionally biased region" description="Polar residues" evidence="3">
    <location>
        <begin position="15"/>
        <end position="25"/>
    </location>
</feature>
<dbReference type="AlphaFoldDB" id="J0CX52"/>
<dbReference type="eggNOG" id="KOG0743">
    <property type="taxonomic scope" value="Eukaryota"/>
</dbReference>
<reference evidence="6" key="1">
    <citation type="journal article" date="2012" name="Science">
        <title>The Paleozoic origin of enzymatic lignin decomposition reconstructed from 31 fungal genomes.</title>
        <authorList>
            <person name="Floudas D."/>
            <person name="Binder M."/>
            <person name="Riley R."/>
            <person name="Barry K."/>
            <person name="Blanchette R.A."/>
            <person name="Henrissat B."/>
            <person name="Martinez A.T."/>
            <person name="Otillar R."/>
            <person name="Spatafora J.W."/>
            <person name="Yadav J.S."/>
            <person name="Aerts A."/>
            <person name="Benoit I."/>
            <person name="Boyd A."/>
            <person name="Carlson A."/>
            <person name="Copeland A."/>
            <person name="Coutinho P.M."/>
            <person name="de Vries R.P."/>
            <person name="Ferreira P."/>
            <person name="Findley K."/>
            <person name="Foster B."/>
            <person name="Gaskell J."/>
            <person name="Glotzer D."/>
            <person name="Gorecki P."/>
            <person name="Heitman J."/>
            <person name="Hesse C."/>
            <person name="Hori C."/>
            <person name="Igarashi K."/>
            <person name="Jurgens J.A."/>
            <person name="Kallen N."/>
            <person name="Kersten P."/>
            <person name="Kohler A."/>
            <person name="Kuees U."/>
            <person name="Kumar T.K.A."/>
            <person name="Kuo A."/>
            <person name="LaButti K."/>
            <person name="Larrondo L.F."/>
            <person name="Lindquist E."/>
            <person name="Ling A."/>
            <person name="Lombard V."/>
            <person name="Lucas S."/>
            <person name="Lundell T."/>
            <person name="Martin R."/>
            <person name="McLaughlin D.J."/>
            <person name="Morgenstern I."/>
            <person name="Morin E."/>
            <person name="Murat C."/>
            <person name="Nagy L.G."/>
            <person name="Nolan M."/>
            <person name="Ohm R.A."/>
            <person name="Patyshakuliyeva A."/>
            <person name="Rokas A."/>
            <person name="Ruiz-Duenas F.J."/>
            <person name="Sabat G."/>
            <person name="Salamov A."/>
            <person name="Samejima M."/>
            <person name="Schmutz J."/>
            <person name="Slot J.C."/>
            <person name="St John F."/>
            <person name="Stenlid J."/>
            <person name="Sun H."/>
            <person name="Sun S."/>
            <person name="Syed K."/>
            <person name="Tsang A."/>
            <person name="Wiebenga A."/>
            <person name="Young D."/>
            <person name="Pisabarro A."/>
            <person name="Eastwood D.C."/>
            <person name="Martin F."/>
            <person name="Cullen D."/>
            <person name="Grigoriev I.V."/>
            <person name="Hibbett D.S."/>
        </authorList>
    </citation>
    <scope>NUCLEOTIDE SEQUENCE [LARGE SCALE GENOMIC DNA]</scope>
    <source>
        <strain evidence="6">TFB10046</strain>
    </source>
</reference>
<evidence type="ECO:0000313" key="6">
    <source>
        <dbReference type="Proteomes" id="UP000006514"/>
    </source>
</evidence>
<sequence>MCTPGSPARPAECASGSQNGHRRSPSTIVSLSASVRGRCSFLSASDSPALLPRVLLEARFSCRHTERDKVAGRAALPQLLPDGQPAVVLDVVRQLRSRCGVHPRGGRGAGARGCERAALTAMPLGADGCPAPSTMMGTPAGGFVSASYPPSPPSSASPVVPPSPSRSARSQPLTEEEARHRMKAFGAAYPPPPPPMLDYPAVPALDAQRLAELAAMFAAAIPDDEFSVAALQGYLLKNKSRPEAAAYEAAGWVQTERELRERLAREKEAKERREREEAQERREGERKAEECEWQQHEDEERRPEREEKERKEKEEKDETAATTPTAAAPEPEPEPAAAPAPAPAPAAAPEPAPAPAPVAAADVISVARKPAPGDADKNVWLRVMNKHRRHRPCSRARPLPSSTSATTPGHRFVLAALVRRTRLAICFS</sequence>
<dbReference type="EMBL" id="JH687896">
    <property type="protein sequence ID" value="EJD35276.1"/>
    <property type="molecule type" value="Genomic_DNA"/>
</dbReference>
<feature type="compositionally biased region" description="Pro residues" evidence="3">
    <location>
        <begin position="149"/>
        <end position="164"/>
    </location>
</feature>
<keyword evidence="1" id="KW-0547">Nucleotide-binding</keyword>
<keyword evidence="2" id="KW-0067">ATP-binding</keyword>
<evidence type="ECO:0000313" key="5">
    <source>
        <dbReference type="EMBL" id="EJD35276.1"/>
    </source>
</evidence>
<proteinExistence type="predicted"/>
<dbReference type="InParanoid" id="J0CX52"/>
<gene>
    <name evidence="5" type="ORF">AURDEDRAFT_188807</name>
</gene>
<organism evidence="5 6">
    <name type="scientific">Auricularia subglabra (strain TFB-10046 / SS5)</name>
    <name type="common">White-rot fungus</name>
    <name type="synonym">Auricularia delicata (strain TFB10046)</name>
    <dbReference type="NCBI Taxonomy" id="717982"/>
    <lineage>
        <taxon>Eukaryota</taxon>
        <taxon>Fungi</taxon>
        <taxon>Dikarya</taxon>
        <taxon>Basidiomycota</taxon>
        <taxon>Agaricomycotina</taxon>
        <taxon>Agaricomycetes</taxon>
        <taxon>Auriculariales</taxon>
        <taxon>Auriculariaceae</taxon>
        <taxon>Auricularia</taxon>
    </lineage>
</organism>
<feature type="region of interest" description="Disordered" evidence="3">
    <location>
        <begin position="146"/>
        <end position="176"/>
    </location>
</feature>
<feature type="compositionally biased region" description="Pro residues" evidence="3">
    <location>
        <begin position="334"/>
        <end position="356"/>
    </location>
</feature>
<feature type="compositionally biased region" description="Basic and acidic residues" evidence="3">
    <location>
        <begin position="265"/>
        <end position="319"/>
    </location>
</feature>
<dbReference type="KEGG" id="adl:AURDEDRAFT_188807"/>
<evidence type="ECO:0000256" key="2">
    <source>
        <dbReference type="ARBA" id="ARBA00022840"/>
    </source>
</evidence>
<evidence type="ECO:0000256" key="3">
    <source>
        <dbReference type="SAM" id="MobiDB-lite"/>
    </source>
</evidence>